<accession>X0KWU2</accession>
<proteinExistence type="inferred from homology"/>
<dbReference type="PANTHER" id="PTHR46720:SF3">
    <property type="entry name" value="FAD-BINDING DOMAIN-CONTAINING PROTEIN-RELATED"/>
    <property type="match status" value="1"/>
</dbReference>
<reference evidence="8" key="2">
    <citation type="submission" date="2012-05" db="EMBL/GenBank/DDBJ databases">
        <title>The Genome Annotation of Fusarium oxysporum Cotton.</title>
        <authorList>
            <consortium name="The Broad Institute Genomics Platform"/>
            <person name="Ma L.-J."/>
            <person name="Corby-Kistler H."/>
            <person name="Broz K."/>
            <person name="Gale L.R."/>
            <person name="Jonkers W."/>
            <person name="O'Donnell K."/>
            <person name="Ploetz R."/>
            <person name="Steinberg C."/>
            <person name="Schwartz D.C."/>
            <person name="VanEtten H."/>
            <person name="Zhou S."/>
            <person name="Young S.K."/>
            <person name="Zeng Q."/>
            <person name="Gargeya S."/>
            <person name="Fitzgerald M."/>
            <person name="Abouelleil A."/>
            <person name="Alvarado L."/>
            <person name="Chapman S.B."/>
            <person name="Gainer-Dewar J."/>
            <person name="Goldberg J."/>
            <person name="Griggs A."/>
            <person name="Gujja S."/>
            <person name="Hansen M."/>
            <person name="Howarth C."/>
            <person name="Imamovic A."/>
            <person name="Ireland A."/>
            <person name="Larimer J."/>
            <person name="McCowan C."/>
            <person name="Murphy C."/>
            <person name="Pearson M."/>
            <person name="Poon T.W."/>
            <person name="Priest M."/>
            <person name="Roberts A."/>
            <person name="Saif S."/>
            <person name="Shea T."/>
            <person name="Sykes S."/>
            <person name="Wortman J."/>
            <person name="Nusbaum C."/>
            <person name="Birren B."/>
        </authorList>
    </citation>
    <scope>NUCLEOTIDE SEQUENCE</scope>
    <source>
        <strain evidence="8">25433</strain>
    </source>
</reference>
<organism evidence="8">
    <name type="scientific">Fusarium oxysporum f. sp. vasinfectum 25433</name>
    <dbReference type="NCBI Taxonomy" id="1089449"/>
    <lineage>
        <taxon>Eukaryota</taxon>
        <taxon>Fungi</taxon>
        <taxon>Dikarya</taxon>
        <taxon>Ascomycota</taxon>
        <taxon>Pezizomycotina</taxon>
        <taxon>Sordariomycetes</taxon>
        <taxon>Hypocreomycetidae</taxon>
        <taxon>Hypocreales</taxon>
        <taxon>Nectriaceae</taxon>
        <taxon>Fusarium</taxon>
        <taxon>Fusarium oxysporum species complex</taxon>
    </lineage>
</organism>
<dbReference type="EMBL" id="JH658161">
    <property type="protein sequence ID" value="EXM13247.1"/>
    <property type="molecule type" value="Genomic_DNA"/>
</dbReference>
<keyword evidence="4" id="KW-0274">FAD</keyword>
<feature type="domain" description="FAD-binding" evidence="7">
    <location>
        <begin position="3"/>
        <end position="65"/>
    </location>
</feature>
<keyword evidence="6" id="KW-0503">Monooxygenase</keyword>
<dbReference type="GO" id="GO:0044550">
    <property type="term" value="P:secondary metabolite biosynthetic process"/>
    <property type="evidence" value="ECO:0007669"/>
    <property type="project" value="TreeGrafter"/>
</dbReference>
<evidence type="ECO:0000256" key="6">
    <source>
        <dbReference type="ARBA" id="ARBA00023033"/>
    </source>
</evidence>
<evidence type="ECO:0000313" key="8">
    <source>
        <dbReference type="EMBL" id="EXM13247.1"/>
    </source>
</evidence>
<sequence>MSIIGDAAHASSPHHGAGAALCIEDAAVLASLLGHKMVRAGADVKTAFAAFDRSRRARTQWVVQKSRGAGQLYELQTEIGSNFKKMSEELSQTLPTIWEFSIEDAIEEALVDLEERLK</sequence>
<dbReference type="PANTHER" id="PTHR46720">
    <property type="entry name" value="HYDROXYLASE, PUTATIVE (AFU_ORTHOLOGUE AFUA_3G01460)-RELATED"/>
    <property type="match status" value="1"/>
</dbReference>
<gene>
    <name evidence="8" type="ORF">FOTG_18297</name>
</gene>
<evidence type="ECO:0000256" key="4">
    <source>
        <dbReference type="ARBA" id="ARBA00022827"/>
    </source>
</evidence>
<evidence type="ECO:0000256" key="2">
    <source>
        <dbReference type="ARBA" id="ARBA00007992"/>
    </source>
</evidence>
<dbReference type="SUPFAM" id="SSF51905">
    <property type="entry name" value="FAD/NAD(P)-binding domain"/>
    <property type="match status" value="1"/>
</dbReference>
<keyword evidence="3" id="KW-0285">Flavoprotein</keyword>
<dbReference type="InterPro" id="IPR036188">
    <property type="entry name" value="FAD/NAD-bd_sf"/>
</dbReference>
<dbReference type="Gene3D" id="3.50.50.60">
    <property type="entry name" value="FAD/NAD(P)-binding domain"/>
    <property type="match status" value="1"/>
</dbReference>
<name>X0KWU2_FUSOX</name>
<dbReference type="InterPro" id="IPR002938">
    <property type="entry name" value="FAD-bd"/>
</dbReference>
<dbReference type="Pfam" id="PF01494">
    <property type="entry name" value="FAD_binding_3"/>
    <property type="match status" value="1"/>
</dbReference>
<reference evidence="8" key="1">
    <citation type="submission" date="2011-11" db="EMBL/GenBank/DDBJ databases">
        <title>The Genome Sequence of Fusarium oxysporum Cotton.</title>
        <authorList>
            <consortium name="The Broad Institute Genome Sequencing Platform"/>
            <person name="Ma L.-J."/>
            <person name="Gale L.R."/>
            <person name="Schwartz D.C."/>
            <person name="Zhou S."/>
            <person name="Corby-Kistler H."/>
            <person name="Young S.K."/>
            <person name="Zeng Q."/>
            <person name="Gargeya S."/>
            <person name="Fitzgerald M."/>
            <person name="Haas B."/>
            <person name="Abouelleil A."/>
            <person name="Alvarado L."/>
            <person name="Arachchi H.M."/>
            <person name="Berlin A."/>
            <person name="Brown A."/>
            <person name="Chapman S.B."/>
            <person name="Chen Z."/>
            <person name="Dunbar C."/>
            <person name="Freedman E."/>
            <person name="Gearin G."/>
            <person name="Goldberg J."/>
            <person name="Griggs A."/>
            <person name="Gujja S."/>
            <person name="Heiman D."/>
            <person name="Howarth C."/>
            <person name="Larson L."/>
            <person name="Lui A."/>
            <person name="MacDonald P.J.P."/>
            <person name="Montmayeur A."/>
            <person name="Murphy C."/>
            <person name="Neiman D."/>
            <person name="Pearson M."/>
            <person name="Priest M."/>
            <person name="Roberts A."/>
            <person name="Saif S."/>
            <person name="Shea T."/>
            <person name="Shenoy N."/>
            <person name="Sisk P."/>
            <person name="Stolte C."/>
            <person name="Sykes S."/>
            <person name="Wortman J."/>
            <person name="Nusbaum C."/>
            <person name="Birren B."/>
        </authorList>
    </citation>
    <scope>NUCLEOTIDE SEQUENCE [LARGE SCALE GENOMIC DNA]</scope>
    <source>
        <strain evidence="8">25433</strain>
    </source>
</reference>
<dbReference type="GO" id="GO:0004497">
    <property type="term" value="F:monooxygenase activity"/>
    <property type="evidence" value="ECO:0007669"/>
    <property type="project" value="UniProtKB-KW"/>
</dbReference>
<dbReference type="HOGENOM" id="CLU_123964_0_0_1"/>
<evidence type="ECO:0000256" key="5">
    <source>
        <dbReference type="ARBA" id="ARBA00023002"/>
    </source>
</evidence>
<dbReference type="InterPro" id="IPR051104">
    <property type="entry name" value="FAD_monoxygenase"/>
</dbReference>
<comment type="similarity">
    <text evidence="2">Belongs to the paxM FAD-dependent monooxygenase family.</text>
</comment>
<comment type="cofactor">
    <cofactor evidence="1">
        <name>FAD</name>
        <dbReference type="ChEBI" id="CHEBI:57692"/>
    </cofactor>
</comment>
<keyword evidence="5" id="KW-0560">Oxidoreductase</keyword>
<dbReference type="GO" id="GO:0071949">
    <property type="term" value="F:FAD binding"/>
    <property type="evidence" value="ECO:0007669"/>
    <property type="project" value="InterPro"/>
</dbReference>
<protein>
    <recommendedName>
        <fullName evidence="7">FAD-binding domain-containing protein</fullName>
    </recommendedName>
</protein>
<evidence type="ECO:0000259" key="7">
    <source>
        <dbReference type="Pfam" id="PF01494"/>
    </source>
</evidence>
<evidence type="ECO:0000256" key="1">
    <source>
        <dbReference type="ARBA" id="ARBA00001974"/>
    </source>
</evidence>
<dbReference type="AlphaFoldDB" id="X0KWU2"/>
<evidence type="ECO:0000256" key="3">
    <source>
        <dbReference type="ARBA" id="ARBA00022630"/>
    </source>
</evidence>
<dbReference type="Proteomes" id="UP000030701">
    <property type="component" value="Unassembled WGS sequence"/>
</dbReference>